<dbReference type="InterPro" id="IPR043128">
    <property type="entry name" value="Rev_trsase/Diguanyl_cyclase"/>
</dbReference>
<feature type="domain" description="EAL" evidence="2">
    <location>
        <begin position="478"/>
        <end position="732"/>
    </location>
</feature>
<dbReference type="Gene3D" id="3.20.20.450">
    <property type="entry name" value="EAL domain"/>
    <property type="match status" value="1"/>
</dbReference>
<dbReference type="AlphaFoldDB" id="A0AAW7QWS6"/>
<evidence type="ECO:0000259" key="2">
    <source>
        <dbReference type="PROSITE" id="PS50883"/>
    </source>
</evidence>
<dbReference type="CDD" id="cd01948">
    <property type="entry name" value="EAL"/>
    <property type="match status" value="1"/>
</dbReference>
<dbReference type="NCBIfam" id="TIGR00254">
    <property type="entry name" value="GGDEF"/>
    <property type="match status" value="1"/>
</dbReference>
<keyword evidence="1" id="KW-1133">Transmembrane helix</keyword>
<dbReference type="Pfam" id="PF00990">
    <property type="entry name" value="GGDEF"/>
    <property type="match status" value="1"/>
</dbReference>
<dbReference type="SMART" id="SM00052">
    <property type="entry name" value="EAL"/>
    <property type="match status" value="1"/>
</dbReference>
<evidence type="ECO:0000313" key="4">
    <source>
        <dbReference type="EMBL" id="MDN7123519.1"/>
    </source>
</evidence>
<dbReference type="PROSITE" id="PS50883">
    <property type="entry name" value="EAL"/>
    <property type="match status" value="1"/>
</dbReference>
<dbReference type="PANTHER" id="PTHR44757:SF2">
    <property type="entry name" value="BIOFILM ARCHITECTURE MAINTENANCE PROTEIN MBAA"/>
    <property type="match status" value="1"/>
</dbReference>
<dbReference type="InterPro" id="IPR000160">
    <property type="entry name" value="GGDEF_dom"/>
</dbReference>
<protein>
    <submittedName>
        <fullName evidence="4">Bifunctional diguanylate cyclase/phosphodiesterase</fullName>
    </submittedName>
</protein>
<dbReference type="InterPro" id="IPR035919">
    <property type="entry name" value="EAL_sf"/>
</dbReference>
<dbReference type="InterPro" id="IPR052155">
    <property type="entry name" value="Biofilm_reg_signaling"/>
</dbReference>
<proteinExistence type="predicted"/>
<dbReference type="PANTHER" id="PTHR44757">
    <property type="entry name" value="DIGUANYLATE CYCLASE DGCP"/>
    <property type="match status" value="1"/>
</dbReference>
<dbReference type="Proteomes" id="UP001169492">
    <property type="component" value="Unassembled WGS sequence"/>
</dbReference>
<keyword evidence="1" id="KW-0812">Transmembrane</keyword>
<feature type="transmembrane region" description="Helical" evidence="1">
    <location>
        <begin position="245"/>
        <end position="270"/>
    </location>
</feature>
<accession>A0AAW7QWS6</accession>
<dbReference type="RefSeq" id="WP_301773852.1">
    <property type="nucleotide sequence ID" value="NZ_JAGGJB010000001.1"/>
</dbReference>
<dbReference type="InterPro" id="IPR029787">
    <property type="entry name" value="Nucleotide_cyclase"/>
</dbReference>
<dbReference type="PROSITE" id="PS50887">
    <property type="entry name" value="GGDEF"/>
    <property type="match status" value="1"/>
</dbReference>
<organism evidence="4 5">
    <name type="scientific">Pseudidiomarina terrestris</name>
    <dbReference type="NCBI Taxonomy" id="2820060"/>
    <lineage>
        <taxon>Bacteria</taxon>
        <taxon>Pseudomonadati</taxon>
        <taxon>Pseudomonadota</taxon>
        <taxon>Gammaproteobacteria</taxon>
        <taxon>Alteromonadales</taxon>
        <taxon>Idiomarinaceae</taxon>
        <taxon>Pseudidiomarina</taxon>
    </lineage>
</organism>
<name>A0AAW7QWS6_9GAMM</name>
<evidence type="ECO:0000259" key="3">
    <source>
        <dbReference type="PROSITE" id="PS50887"/>
    </source>
</evidence>
<dbReference type="EMBL" id="JAGGJB010000001">
    <property type="protein sequence ID" value="MDN7123519.1"/>
    <property type="molecule type" value="Genomic_DNA"/>
</dbReference>
<evidence type="ECO:0000256" key="1">
    <source>
        <dbReference type="SAM" id="Phobius"/>
    </source>
</evidence>
<gene>
    <name evidence="4" type="ORF">J6I90_01360</name>
</gene>
<sequence length="742" mass="84081">MIRGRWLLLRKLLLIAVTGIVLTLLAAQVVLHSENKAIAARLSEDTRQLEEQFRQVLLTYAFATEWTARSLAREPEQQLQTLADEANALFLYYPSLQRILVLNHRFEPVFSRAAKGQPVLGATEFSDTPIASKLAQQPLRPHAQSALAGSLAEAPEDIVLAAGYSNTDEANFLTLVVDIQRLFDDLVRSEITEGYQVEISMDSQAIYRFAGTDELRAEWAVERPLKFASNEWQLHLWPTRERLDAMYSASVLLVLFGGVLLSLGGLFLGWRSHLLQQRLHARQQLVKHATQQLRHMHDTEDRLLFLSDHDALTELPNRNGLLRYLEQQLAEAQQQSSPLAIMVISIDSFRELNHALGHLIGDEIIKRIALRIQKALPVGAFIARTSTESFVVVTSSADDSTNLALAESIRHSVTPQLFIEQHEIYCSASIGIAYASDADYETDSILYNADSALYSARQQGYFGIEFYHSEQQLELKQRRQRLQALRLALESEQLELYYQPVVQLRQSSIVGVEVLLRWRTPNGELIEPRAFLELMEQTGLIFSITDFIFKTACQQLALWQKEQQRSLTISINLSLRQLTMPELPELVTHYRKRAQLSAESIQLEFDESVYLQLCRSHKVTVEQLKQLGMRVCVNVTGVSNSLLEAIRYCPPHVLKIAPELIAEMPNQAVPTELVESIIRLAHNLRLQVIAVAVEEQQQVDFLLQRNCVLAQGHYLAPALPVDKLTALLQQPFTVQQQRPSVL</sequence>
<reference evidence="4 5" key="1">
    <citation type="submission" date="2021-03" db="EMBL/GenBank/DDBJ databases">
        <title>Pseudidiomarina terrestris, a new bacterium isolated from saline soil.</title>
        <authorList>
            <person name="Galisteo C."/>
            <person name="De La Haba R."/>
            <person name="Sanchez-Porro C."/>
            <person name="Ventosa A."/>
        </authorList>
    </citation>
    <scope>NUCLEOTIDE SEQUENCE [LARGE SCALE GENOMIC DNA]</scope>
    <source>
        <strain evidence="4 5">1APP75-32.1</strain>
    </source>
</reference>
<dbReference type="Pfam" id="PF00563">
    <property type="entry name" value="EAL"/>
    <property type="match status" value="1"/>
</dbReference>
<dbReference type="SUPFAM" id="SSF55073">
    <property type="entry name" value="Nucleotide cyclase"/>
    <property type="match status" value="1"/>
</dbReference>
<dbReference type="InterPro" id="IPR001633">
    <property type="entry name" value="EAL_dom"/>
</dbReference>
<comment type="caution">
    <text evidence="4">The sequence shown here is derived from an EMBL/GenBank/DDBJ whole genome shotgun (WGS) entry which is preliminary data.</text>
</comment>
<dbReference type="Gene3D" id="3.30.70.270">
    <property type="match status" value="1"/>
</dbReference>
<dbReference type="SMART" id="SM00267">
    <property type="entry name" value="GGDEF"/>
    <property type="match status" value="1"/>
</dbReference>
<feature type="domain" description="GGDEF" evidence="3">
    <location>
        <begin position="337"/>
        <end position="469"/>
    </location>
</feature>
<evidence type="ECO:0000313" key="5">
    <source>
        <dbReference type="Proteomes" id="UP001169492"/>
    </source>
</evidence>
<dbReference type="SUPFAM" id="SSF141868">
    <property type="entry name" value="EAL domain-like"/>
    <property type="match status" value="1"/>
</dbReference>
<keyword evidence="1" id="KW-0472">Membrane</keyword>
<dbReference type="CDD" id="cd01949">
    <property type="entry name" value="GGDEF"/>
    <property type="match status" value="1"/>
</dbReference>